<accession>A0A3M7T0E7</accession>
<protein>
    <submittedName>
        <fullName evidence="1">Uncharacterized protein</fullName>
    </submittedName>
</protein>
<organism evidence="1 2">
    <name type="scientific">Brachionus plicatilis</name>
    <name type="common">Marine rotifer</name>
    <name type="synonym">Brachionus muelleri</name>
    <dbReference type="NCBI Taxonomy" id="10195"/>
    <lineage>
        <taxon>Eukaryota</taxon>
        <taxon>Metazoa</taxon>
        <taxon>Spiralia</taxon>
        <taxon>Gnathifera</taxon>
        <taxon>Rotifera</taxon>
        <taxon>Eurotatoria</taxon>
        <taxon>Monogononta</taxon>
        <taxon>Pseudotrocha</taxon>
        <taxon>Ploima</taxon>
        <taxon>Brachionidae</taxon>
        <taxon>Brachionus</taxon>
    </lineage>
</organism>
<name>A0A3M7T0E7_BRAPC</name>
<reference evidence="1 2" key="1">
    <citation type="journal article" date="2018" name="Sci. Rep.">
        <title>Genomic signatures of local adaptation to the degree of environmental predictability in rotifers.</title>
        <authorList>
            <person name="Franch-Gras L."/>
            <person name="Hahn C."/>
            <person name="Garcia-Roger E.M."/>
            <person name="Carmona M.J."/>
            <person name="Serra M."/>
            <person name="Gomez A."/>
        </authorList>
    </citation>
    <scope>NUCLEOTIDE SEQUENCE [LARGE SCALE GENOMIC DNA]</scope>
    <source>
        <strain evidence="1">HYR1</strain>
    </source>
</reference>
<dbReference type="AlphaFoldDB" id="A0A3M7T0E7"/>
<keyword evidence="2" id="KW-1185">Reference proteome</keyword>
<evidence type="ECO:0000313" key="1">
    <source>
        <dbReference type="EMBL" id="RNA41379.1"/>
    </source>
</evidence>
<dbReference type="EMBL" id="REGN01000509">
    <property type="protein sequence ID" value="RNA41379.1"/>
    <property type="molecule type" value="Genomic_DNA"/>
</dbReference>
<comment type="caution">
    <text evidence="1">The sequence shown here is derived from an EMBL/GenBank/DDBJ whole genome shotgun (WGS) entry which is preliminary data.</text>
</comment>
<proteinExistence type="predicted"/>
<evidence type="ECO:0000313" key="2">
    <source>
        <dbReference type="Proteomes" id="UP000276133"/>
    </source>
</evidence>
<gene>
    <name evidence="1" type="ORF">BpHYR1_026048</name>
</gene>
<dbReference type="Proteomes" id="UP000276133">
    <property type="component" value="Unassembled WGS sequence"/>
</dbReference>
<sequence length="60" mass="6969">MSCAKFLLAINYFSKLFLCAIIILDSFLSNLVAAPFVHTALNFNKKHTSKWIWAWNMFID</sequence>